<feature type="transmembrane region" description="Helical" evidence="1">
    <location>
        <begin position="152"/>
        <end position="173"/>
    </location>
</feature>
<organism evidence="3 4">
    <name type="scientific">Vasconcelosia minhoensis LEGE 07310</name>
    <dbReference type="NCBI Taxonomy" id="915328"/>
    <lineage>
        <taxon>Bacteria</taxon>
        <taxon>Bacillati</taxon>
        <taxon>Cyanobacteriota</taxon>
        <taxon>Cyanophyceae</taxon>
        <taxon>Nodosilineales</taxon>
        <taxon>Cymatolegaceae</taxon>
        <taxon>Vasconcelosia</taxon>
        <taxon>Vasconcelosia minhoensis</taxon>
    </lineage>
</organism>
<keyword evidence="4" id="KW-1185">Reference proteome</keyword>
<evidence type="ECO:0000313" key="4">
    <source>
        <dbReference type="Proteomes" id="UP000636505"/>
    </source>
</evidence>
<keyword evidence="1" id="KW-1133">Transmembrane helix</keyword>
<dbReference type="Proteomes" id="UP000636505">
    <property type="component" value="Unassembled WGS sequence"/>
</dbReference>
<dbReference type="Pfam" id="PF18920">
    <property type="entry name" value="DUF5671"/>
    <property type="match status" value="1"/>
</dbReference>
<sequence>MPSDRADLLRFIEAARQQGASDEFLSQLLRSYGWPQREIERAFFELYERLTEQPIPAPSGGAGESARDAFVYLLAFSTLGIWTQALGQLGFIYVNQFIPDPVSPSYGDPAFDVAFSLARLIVAYPVYLLLMRQLIKELRLYREKHYSGVRKWLTYLTLLITVLIGVGTLITFLTSFLRGELTLRFLLKVIIVLALDGGVLAYYGAWLRRRPVQRQNPT</sequence>
<feature type="transmembrane region" description="Helical" evidence="1">
    <location>
        <begin position="185"/>
        <end position="205"/>
    </location>
</feature>
<dbReference type="RefSeq" id="WP_193907541.1">
    <property type="nucleotide sequence ID" value="NZ_JADEXG010000026.1"/>
</dbReference>
<protein>
    <recommendedName>
        <fullName evidence="2">DUF5671 domain-containing protein</fullName>
    </recommendedName>
</protein>
<accession>A0A8J7DR99</accession>
<evidence type="ECO:0000259" key="2">
    <source>
        <dbReference type="Pfam" id="PF18920"/>
    </source>
</evidence>
<comment type="caution">
    <text evidence="3">The sequence shown here is derived from an EMBL/GenBank/DDBJ whole genome shotgun (WGS) entry which is preliminary data.</text>
</comment>
<evidence type="ECO:0000313" key="3">
    <source>
        <dbReference type="EMBL" id="MBE9078079.1"/>
    </source>
</evidence>
<dbReference type="EMBL" id="JADEXG010000026">
    <property type="protein sequence ID" value="MBE9078079.1"/>
    <property type="molecule type" value="Genomic_DNA"/>
</dbReference>
<keyword evidence="1" id="KW-0472">Membrane</keyword>
<feature type="domain" description="DUF5671" evidence="2">
    <location>
        <begin position="68"/>
        <end position="201"/>
    </location>
</feature>
<dbReference type="AlphaFoldDB" id="A0A8J7DR99"/>
<feature type="transmembrane region" description="Helical" evidence="1">
    <location>
        <begin position="113"/>
        <end position="131"/>
    </location>
</feature>
<name>A0A8J7DR99_9CYAN</name>
<keyword evidence="1" id="KW-0812">Transmembrane</keyword>
<evidence type="ECO:0000256" key="1">
    <source>
        <dbReference type="SAM" id="Phobius"/>
    </source>
</evidence>
<feature type="transmembrane region" description="Helical" evidence="1">
    <location>
        <begin position="69"/>
        <end position="93"/>
    </location>
</feature>
<gene>
    <name evidence="3" type="ORF">IQ241_12380</name>
</gene>
<reference evidence="3" key="1">
    <citation type="submission" date="2020-10" db="EMBL/GenBank/DDBJ databases">
        <authorList>
            <person name="Castelo-Branco R."/>
            <person name="Eusebio N."/>
            <person name="Adriana R."/>
            <person name="Vieira A."/>
            <person name="Brugerolle De Fraissinette N."/>
            <person name="Rezende De Castro R."/>
            <person name="Schneider M.P."/>
            <person name="Vasconcelos V."/>
            <person name="Leao P.N."/>
        </authorList>
    </citation>
    <scope>NUCLEOTIDE SEQUENCE</scope>
    <source>
        <strain evidence="3">LEGE 07310</strain>
    </source>
</reference>
<dbReference type="InterPro" id="IPR043728">
    <property type="entry name" value="DUF5671"/>
</dbReference>
<proteinExistence type="predicted"/>